<dbReference type="SUPFAM" id="SSF48452">
    <property type="entry name" value="TPR-like"/>
    <property type="match status" value="1"/>
</dbReference>
<evidence type="ECO:0000313" key="3">
    <source>
        <dbReference type="Proteomes" id="UP000317093"/>
    </source>
</evidence>
<name>A0A518B3T9_9BACT</name>
<dbReference type="Gene3D" id="1.25.40.10">
    <property type="entry name" value="Tetratricopeptide repeat domain"/>
    <property type="match status" value="1"/>
</dbReference>
<proteinExistence type="predicted"/>
<gene>
    <name evidence="2" type="ORF">Pan216_24630</name>
</gene>
<keyword evidence="1" id="KW-0812">Transmembrane</keyword>
<dbReference type="AlphaFoldDB" id="A0A518B3T9"/>
<feature type="transmembrane region" description="Helical" evidence="1">
    <location>
        <begin position="346"/>
        <end position="367"/>
    </location>
</feature>
<dbReference type="Proteomes" id="UP000317093">
    <property type="component" value="Chromosome"/>
</dbReference>
<dbReference type="OrthoDB" id="9786218at2"/>
<keyword evidence="1" id="KW-0472">Membrane</keyword>
<feature type="transmembrane region" description="Helical" evidence="1">
    <location>
        <begin position="18"/>
        <end position="37"/>
    </location>
</feature>
<evidence type="ECO:0000313" key="2">
    <source>
        <dbReference type="EMBL" id="QDU61602.1"/>
    </source>
</evidence>
<evidence type="ECO:0000256" key="1">
    <source>
        <dbReference type="SAM" id="Phobius"/>
    </source>
</evidence>
<evidence type="ECO:0008006" key="4">
    <source>
        <dbReference type="Google" id="ProtNLM"/>
    </source>
</evidence>
<dbReference type="InterPro" id="IPR011990">
    <property type="entry name" value="TPR-like_helical_dom_sf"/>
</dbReference>
<feature type="transmembrane region" description="Helical" evidence="1">
    <location>
        <begin position="212"/>
        <end position="231"/>
    </location>
</feature>
<dbReference type="KEGG" id="knv:Pan216_24630"/>
<dbReference type="RefSeq" id="WP_145258172.1">
    <property type="nucleotide sequence ID" value="NZ_CP036279.1"/>
</dbReference>
<reference evidence="2 3" key="1">
    <citation type="submission" date="2019-02" db="EMBL/GenBank/DDBJ databases">
        <title>Deep-cultivation of Planctomycetes and their phenomic and genomic characterization uncovers novel biology.</title>
        <authorList>
            <person name="Wiegand S."/>
            <person name="Jogler M."/>
            <person name="Boedeker C."/>
            <person name="Pinto D."/>
            <person name="Vollmers J."/>
            <person name="Rivas-Marin E."/>
            <person name="Kohn T."/>
            <person name="Peeters S.H."/>
            <person name="Heuer A."/>
            <person name="Rast P."/>
            <person name="Oberbeckmann S."/>
            <person name="Bunk B."/>
            <person name="Jeske O."/>
            <person name="Meyerdierks A."/>
            <person name="Storesund J.E."/>
            <person name="Kallscheuer N."/>
            <person name="Luecker S."/>
            <person name="Lage O.M."/>
            <person name="Pohl T."/>
            <person name="Merkel B.J."/>
            <person name="Hornburger P."/>
            <person name="Mueller R.-W."/>
            <person name="Bruemmer F."/>
            <person name="Labrenz M."/>
            <person name="Spormann A.M."/>
            <person name="Op den Camp H."/>
            <person name="Overmann J."/>
            <person name="Amann R."/>
            <person name="Jetten M.S.M."/>
            <person name="Mascher T."/>
            <person name="Medema M.H."/>
            <person name="Devos D.P."/>
            <person name="Kaster A.-K."/>
            <person name="Ovreas L."/>
            <person name="Rohde M."/>
            <person name="Galperin M.Y."/>
            <person name="Jogler C."/>
        </authorList>
    </citation>
    <scope>NUCLEOTIDE SEQUENCE [LARGE SCALE GENOMIC DNA]</scope>
    <source>
        <strain evidence="2 3">Pan216</strain>
    </source>
</reference>
<protein>
    <recommendedName>
        <fullName evidence="4">Tetratricopeptide repeat protein</fullName>
    </recommendedName>
</protein>
<accession>A0A518B3T9</accession>
<dbReference type="EMBL" id="CP036279">
    <property type="protein sequence ID" value="QDU61602.1"/>
    <property type="molecule type" value="Genomic_DNA"/>
</dbReference>
<keyword evidence="1" id="KW-1133">Transmembrane helix</keyword>
<feature type="transmembrane region" description="Helical" evidence="1">
    <location>
        <begin position="167"/>
        <end position="192"/>
    </location>
</feature>
<sequence length="875" mass="99041">MELTTQNAPNAEPALRRWVLRLLLVALALVLGCFQMANFDIWWHLKAGELIPQRGVPSADWFSFTTDPNHDRWVDVHWGFQLGAAAVHHLGGIAGLVLVKAILGALTVAVGLTAYRRTWPVNVQVLVWLPALVLMSSRFYVRPEIVTLVLTASFVTILLHAERRPGLLWLLPLIQVLWANVQGLFIFGPILLAMYWCEIVARWPITRQWPKWLLPTSLLTLGACVVSPYGVTNVLFVRELWVKMNSEGEIYRSSIAELEDLSTFWSQGGYLNPYAWLLILLFVLAALSIAWAWREIFIERRLFQLLPLLAFGWLALQATRNGNHFALVASLLVSWNLGGRTWPRFMAFRAVSVIVGILLVVMGFLVISERWYLATGAVRRWGLGPRENYYGRAATRLAGKPGMPDRAALFHLGRAAVYIYENGPEHQVLMDARLEVHSQSMYRRYLELERAIQKDDGWNEVLDHYQVPLVIVDSEHEHGSQATLFSDPRWRCLHFDEVLGIFLNRSHAIPDGLSEFSFREQLFATTSVLSTFDHTAMPPRWVLFPPKDFYPNADDLLAQRAYHLGLSLMNRPNAPPWLQAAALWTGAQSARRAVLRRPWSGETHFQFSAIHLTLERLQQPNGQLPSAHKPWVATTDLLSTIGAGALNRAYRRDPNRYTTIFYIQQGLQELGAVGASTRFLKQLGDMYPRNWAQITLARSIKQMIAQREAQLAKAVLNHKTPVRTFAQLQQFVAAGLLEIGIDSFLKQSPSTLSQEQVDRIGTWLLLLGRPDEARDMFMAFEDPTASESPWLSLRIGWCDHAAGLYPNAEKRYLQAANDPSTAIDAHYGLALIAILFGDAEQLRQSIDVALSRQPTEVQRHSFEMLKELLPPSANE</sequence>
<organism evidence="2 3">
    <name type="scientific">Kolteria novifilia</name>
    <dbReference type="NCBI Taxonomy" id="2527975"/>
    <lineage>
        <taxon>Bacteria</taxon>
        <taxon>Pseudomonadati</taxon>
        <taxon>Planctomycetota</taxon>
        <taxon>Planctomycetia</taxon>
        <taxon>Kolteriales</taxon>
        <taxon>Kolteriaceae</taxon>
        <taxon>Kolteria</taxon>
    </lineage>
</organism>
<feature type="transmembrane region" description="Helical" evidence="1">
    <location>
        <begin position="121"/>
        <end position="140"/>
    </location>
</feature>
<keyword evidence="3" id="KW-1185">Reference proteome</keyword>
<feature type="transmembrane region" description="Helical" evidence="1">
    <location>
        <begin position="90"/>
        <end position="115"/>
    </location>
</feature>
<feature type="transmembrane region" description="Helical" evidence="1">
    <location>
        <begin position="274"/>
        <end position="293"/>
    </location>
</feature>